<protein>
    <recommendedName>
        <fullName evidence="4">Transmembrane protein</fullName>
    </recommendedName>
</protein>
<dbReference type="EMBL" id="MU004237">
    <property type="protein sequence ID" value="KAF2667651.1"/>
    <property type="molecule type" value="Genomic_DNA"/>
</dbReference>
<proteinExistence type="predicted"/>
<dbReference type="AlphaFoldDB" id="A0A6A6U7T2"/>
<dbReference type="Proteomes" id="UP000799302">
    <property type="component" value="Unassembled WGS sequence"/>
</dbReference>
<dbReference type="OrthoDB" id="5397827at2759"/>
<keyword evidence="1" id="KW-0812">Transmembrane</keyword>
<organism evidence="2 3">
    <name type="scientific">Microthyrium microscopicum</name>
    <dbReference type="NCBI Taxonomy" id="703497"/>
    <lineage>
        <taxon>Eukaryota</taxon>
        <taxon>Fungi</taxon>
        <taxon>Dikarya</taxon>
        <taxon>Ascomycota</taxon>
        <taxon>Pezizomycotina</taxon>
        <taxon>Dothideomycetes</taxon>
        <taxon>Dothideomycetes incertae sedis</taxon>
        <taxon>Microthyriales</taxon>
        <taxon>Microthyriaceae</taxon>
        <taxon>Microthyrium</taxon>
    </lineage>
</organism>
<evidence type="ECO:0000313" key="2">
    <source>
        <dbReference type="EMBL" id="KAF2667651.1"/>
    </source>
</evidence>
<evidence type="ECO:0008006" key="4">
    <source>
        <dbReference type="Google" id="ProtNLM"/>
    </source>
</evidence>
<feature type="transmembrane region" description="Helical" evidence="1">
    <location>
        <begin position="103"/>
        <end position="123"/>
    </location>
</feature>
<sequence length="262" mass="30604">MASLPLPRLLPLSTRRLLHTHHRRLFHTTRALSIDDVRQPIVLEQPDAFRPPSHGARPRRKRSKFVYGKELTDHDREDLESRNYPYMMPSQSTTMGKFLRSKWIHVFIATSVLTACAVFVFVADFQKNNAYPHLLPHGSMFFRSPFRFLSEYYSVWRLNTEERDRALLEKRKQEAEDVARRREYRRAHDIPEVTGMAAWLGLGTVEEEERIKEKKAKEEQEMEAVNVTAVDKGDGVVVGREGEAEGVVERPKRKVFFGIWGW</sequence>
<gene>
    <name evidence="2" type="ORF">BT63DRAFT_426508</name>
</gene>
<name>A0A6A6U7T2_9PEZI</name>
<keyword evidence="3" id="KW-1185">Reference proteome</keyword>
<evidence type="ECO:0000313" key="3">
    <source>
        <dbReference type="Proteomes" id="UP000799302"/>
    </source>
</evidence>
<keyword evidence="1" id="KW-1133">Transmembrane helix</keyword>
<reference evidence="2" key="1">
    <citation type="journal article" date="2020" name="Stud. Mycol.">
        <title>101 Dothideomycetes genomes: a test case for predicting lifestyles and emergence of pathogens.</title>
        <authorList>
            <person name="Haridas S."/>
            <person name="Albert R."/>
            <person name="Binder M."/>
            <person name="Bloem J."/>
            <person name="Labutti K."/>
            <person name="Salamov A."/>
            <person name="Andreopoulos B."/>
            <person name="Baker S."/>
            <person name="Barry K."/>
            <person name="Bills G."/>
            <person name="Bluhm B."/>
            <person name="Cannon C."/>
            <person name="Castanera R."/>
            <person name="Culley D."/>
            <person name="Daum C."/>
            <person name="Ezra D."/>
            <person name="Gonzalez J."/>
            <person name="Henrissat B."/>
            <person name="Kuo A."/>
            <person name="Liang C."/>
            <person name="Lipzen A."/>
            <person name="Lutzoni F."/>
            <person name="Magnuson J."/>
            <person name="Mondo S."/>
            <person name="Nolan M."/>
            <person name="Ohm R."/>
            <person name="Pangilinan J."/>
            <person name="Park H.-J."/>
            <person name="Ramirez L."/>
            <person name="Alfaro M."/>
            <person name="Sun H."/>
            <person name="Tritt A."/>
            <person name="Yoshinaga Y."/>
            <person name="Zwiers L.-H."/>
            <person name="Turgeon B."/>
            <person name="Goodwin S."/>
            <person name="Spatafora J."/>
            <person name="Crous P."/>
            <person name="Grigoriev I."/>
        </authorList>
    </citation>
    <scope>NUCLEOTIDE SEQUENCE</scope>
    <source>
        <strain evidence="2">CBS 115976</strain>
    </source>
</reference>
<keyword evidence="1" id="KW-0472">Membrane</keyword>
<evidence type="ECO:0000256" key="1">
    <source>
        <dbReference type="SAM" id="Phobius"/>
    </source>
</evidence>
<accession>A0A6A6U7T2</accession>